<comment type="caution">
    <text evidence="2">The sequence shown here is derived from an EMBL/GenBank/DDBJ whole genome shotgun (WGS) entry which is preliminary data.</text>
</comment>
<name>A0A9W7DR58_9STRA</name>
<organism evidence="2 3">
    <name type="scientific">Triparma laevis f. longispina</name>
    <dbReference type="NCBI Taxonomy" id="1714387"/>
    <lineage>
        <taxon>Eukaryota</taxon>
        <taxon>Sar</taxon>
        <taxon>Stramenopiles</taxon>
        <taxon>Ochrophyta</taxon>
        <taxon>Bolidophyceae</taxon>
        <taxon>Parmales</taxon>
        <taxon>Triparmaceae</taxon>
        <taxon>Triparma</taxon>
    </lineage>
</organism>
<dbReference type="PANTHER" id="PTHR11360:SF317">
    <property type="entry name" value="MAJOR FACILITATOR SUPERFAMILY (MFS) PROFILE DOMAIN-CONTAINING PROTEIN-RELATED"/>
    <property type="match status" value="1"/>
</dbReference>
<dbReference type="EMBL" id="BRXW01000423">
    <property type="protein sequence ID" value="GMH53179.1"/>
    <property type="molecule type" value="Genomic_DNA"/>
</dbReference>
<feature type="transmembrane region" description="Helical" evidence="1">
    <location>
        <begin position="69"/>
        <end position="87"/>
    </location>
</feature>
<feature type="transmembrane region" description="Helical" evidence="1">
    <location>
        <begin position="344"/>
        <end position="364"/>
    </location>
</feature>
<feature type="transmembrane region" description="Helical" evidence="1">
    <location>
        <begin position="416"/>
        <end position="438"/>
    </location>
</feature>
<evidence type="ECO:0000313" key="3">
    <source>
        <dbReference type="Proteomes" id="UP001165122"/>
    </source>
</evidence>
<sequence>MSVGSIYCWSMWTPKMTTLSGVVASGPVDFTLSEVVPVFSCAAVGLGMGSAALGSWVDKVGPVKAGTTGSLIWFSGLMTAAAGAHLHSLPLIYAGYGGLGGIAWGLLYLSPVSTTMKWFPDRRGLATGITLSAFGAGAAIAPPMIDYFTQIFFEAPGYLGTVADLALMTLDDGSQVLANDPGTQVVVATATDAAKVGLSEGVYAAGTGDSGAAGAFASLACLYGGVGLVSSQFMRAPPDGWMPDGYKVAEDNVTGGTDVGLPLKTVIRTPQFPLLWMTVFGNAVGGLALISSSKMVMVDIWGAALPSIVTASFATGYVATLGSANAFGRLSWAVGSDFLGRKNAYSVMALGIPVMGSVPFLISNAIESNAAGVESVVPLGIFVGGSVFAIANYGGIFSILPAYIADLYGSKYSSSIHGAALTAWSASAVAGPMGLAFLRNKAEREAIDDLTANLDPTLFEQTFGATLEHKDSLIESKTLTINKLMQISAEGVPDPTPHLYDQTFYMAAGFLGVAAISNQLLKPPNVKKLLADSSECENELK</sequence>
<evidence type="ECO:0000313" key="2">
    <source>
        <dbReference type="EMBL" id="GMH53179.1"/>
    </source>
</evidence>
<dbReference type="SUPFAM" id="SSF103473">
    <property type="entry name" value="MFS general substrate transporter"/>
    <property type="match status" value="1"/>
</dbReference>
<feature type="transmembrane region" description="Helical" evidence="1">
    <location>
        <begin position="376"/>
        <end position="404"/>
    </location>
</feature>
<evidence type="ECO:0000256" key="1">
    <source>
        <dbReference type="SAM" id="Phobius"/>
    </source>
</evidence>
<protein>
    <recommendedName>
        <fullName evidence="4">MFS transporter</fullName>
    </recommendedName>
</protein>
<keyword evidence="3" id="KW-1185">Reference proteome</keyword>
<dbReference type="OrthoDB" id="410267at2759"/>
<accession>A0A9W7DR58</accession>
<keyword evidence="1" id="KW-0472">Membrane</keyword>
<feature type="transmembrane region" description="Helical" evidence="1">
    <location>
        <begin position="35"/>
        <end position="57"/>
    </location>
</feature>
<dbReference type="InterPro" id="IPR050327">
    <property type="entry name" value="Proton-linked_MCT"/>
</dbReference>
<proteinExistence type="predicted"/>
<dbReference type="PANTHER" id="PTHR11360">
    <property type="entry name" value="MONOCARBOXYLATE TRANSPORTER"/>
    <property type="match status" value="1"/>
</dbReference>
<gene>
    <name evidence="2" type="ORF">TrLO_g11716</name>
</gene>
<keyword evidence="1" id="KW-1133">Transmembrane helix</keyword>
<feature type="transmembrane region" description="Helical" evidence="1">
    <location>
        <begin position="303"/>
        <end position="324"/>
    </location>
</feature>
<feature type="transmembrane region" description="Helical" evidence="1">
    <location>
        <begin position="272"/>
        <end position="291"/>
    </location>
</feature>
<dbReference type="AlphaFoldDB" id="A0A9W7DR58"/>
<evidence type="ECO:0008006" key="4">
    <source>
        <dbReference type="Google" id="ProtNLM"/>
    </source>
</evidence>
<keyword evidence="1" id="KW-0812">Transmembrane</keyword>
<dbReference type="InterPro" id="IPR036259">
    <property type="entry name" value="MFS_trans_sf"/>
</dbReference>
<dbReference type="Proteomes" id="UP001165122">
    <property type="component" value="Unassembled WGS sequence"/>
</dbReference>
<reference evidence="3" key="1">
    <citation type="journal article" date="2023" name="Commun. Biol.">
        <title>Genome analysis of Parmales, the sister group of diatoms, reveals the evolutionary specialization of diatoms from phago-mixotrophs to photoautotrophs.</title>
        <authorList>
            <person name="Ban H."/>
            <person name="Sato S."/>
            <person name="Yoshikawa S."/>
            <person name="Yamada K."/>
            <person name="Nakamura Y."/>
            <person name="Ichinomiya M."/>
            <person name="Sato N."/>
            <person name="Blanc-Mathieu R."/>
            <person name="Endo H."/>
            <person name="Kuwata A."/>
            <person name="Ogata H."/>
        </authorList>
    </citation>
    <scope>NUCLEOTIDE SEQUENCE [LARGE SCALE GENOMIC DNA]</scope>
    <source>
        <strain evidence="3">NIES 3700</strain>
    </source>
</reference>
<feature type="transmembrane region" description="Helical" evidence="1">
    <location>
        <begin position="93"/>
        <end position="112"/>
    </location>
</feature>
<dbReference type="Gene3D" id="1.20.1250.20">
    <property type="entry name" value="MFS general substrate transporter like domains"/>
    <property type="match status" value="1"/>
</dbReference>